<dbReference type="Proteomes" id="UP000053144">
    <property type="component" value="Chromosome 4"/>
</dbReference>
<reference evidence="3" key="1">
    <citation type="journal article" date="2015" name="Proc. Natl. Acad. Sci. U.S.A.">
        <title>Genome sequencing of adzuki bean (Vigna angularis) provides insight into high starch and low fat accumulation and domestication.</title>
        <authorList>
            <person name="Yang K."/>
            <person name="Tian Z."/>
            <person name="Chen C."/>
            <person name="Luo L."/>
            <person name="Zhao B."/>
            <person name="Wang Z."/>
            <person name="Yu L."/>
            <person name="Li Y."/>
            <person name="Sun Y."/>
            <person name="Li W."/>
            <person name="Chen Y."/>
            <person name="Li Y."/>
            <person name="Zhang Y."/>
            <person name="Ai D."/>
            <person name="Zhao J."/>
            <person name="Shang C."/>
            <person name="Ma Y."/>
            <person name="Wu B."/>
            <person name="Wang M."/>
            <person name="Gao L."/>
            <person name="Sun D."/>
            <person name="Zhang P."/>
            <person name="Guo F."/>
            <person name="Wang W."/>
            <person name="Li Y."/>
            <person name="Wang J."/>
            <person name="Varshney R.K."/>
            <person name="Wang J."/>
            <person name="Ling H.Q."/>
            <person name="Wan P."/>
        </authorList>
    </citation>
    <scope>NUCLEOTIDE SEQUENCE</scope>
    <source>
        <strain evidence="3">cv. Jingnong 6</strain>
    </source>
</reference>
<sequence>MIKAPHSSGDEVPTSRPTIGATRLRQLILRRNAGERTPVIVDIVTDVASGPNAVFRSYLGVFACDRIFILTPSFDHVFEVDRNLIGQDLLKLEDKIIKQKSDSRLPLSEDGGPLPSLSPPSRHEKWKLAHLRSAGSYTSDSVGEISKRIQMGQEESPIPKKIHLSEDNHLGALHELSNIITDASVIVPWDPIIFGRDSEIPLYLHKQDVQELASGTKKLNITLI</sequence>
<proteinExistence type="predicted"/>
<gene>
    <name evidence="2" type="ORF">LR48_Vigan04g077600</name>
</gene>
<protein>
    <submittedName>
        <fullName evidence="2">Uncharacterized protein</fullName>
    </submittedName>
</protein>
<dbReference type="EMBL" id="CM003374">
    <property type="protein sequence ID" value="KOM40578.1"/>
    <property type="molecule type" value="Genomic_DNA"/>
</dbReference>
<organism evidence="2 3">
    <name type="scientific">Phaseolus angularis</name>
    <name type="common">Azuki bean</name>
    <name type="synonym">Vigna angularis</name>
    <dbReference type="NCBI Taxonomy" id="3914"/>
    <lineage>
        <taxon>Eukaryota</taxon>
        <taxon>Viridiplantae</taxon>
        <taxon>Streptophyta</taxon>
        <taxon>Embryophyta</taxon>
        <taxon>Tracheophyta</taxon>
        <taxon>Spermatophyta</taxon>
        <taxon>Magnoliopsida</taxon>
        <taxon>eudicotyledons</taxon>
        <taxon>Gunneridae</taxon>
        <taxon>Pentapetalae</taxon>
        <taxon>rosids</taxon>
        <taxon>fabids</taxon>
        <taxon>Fabales</taxon>
        <taxon>Fabaceae</taxon>
        <taxon>Papilionoideae</taxon>
        <taxon>50 kb inversion clade</taxon>
        <taxon>NPAAA clade</taxon>
        <taxon>indigoferoid/millettioid clade</taxon>
        <taxon>Phaseoleae</taxon>
        <taxon>Vigna</taxon>
    </lineage>
</organism>
<dbReference type="Gramene" id="KOM40578">
    <property type="protein sequence ID" value="KOM40578"/>
    <property type="gene ID" value="LR48_Vigan04g077600"/>
</dbReference>
<feature type="region of interest" description="Disordered" evidence="1">
    <location>
        <begin position="102"/>
        <end position="121"/>
    </location>
</feature>
<dbReference type="AlphaFoldDB" id="A0A0L9UCU5"/>
<accession>A0A0L9UCU5</accession>
<evidence type="ECO:0000313" key="3">
    <source>
        <dbReference type="Proteomes" id="UP000053144"/>
    </source>
</evidence>
<name>A0A0L9UCU5_PHAAN</name>
<evidence type="ECO:0000256" key="1">
    <source>
        <dbReference type="SAM" id="MobiDB-lite"/>
    </source>
</evidence>
<feature type="compositionally biased region" description="Low complexity" evidence="1">
    <location>
        <begin position="105"/>
        <end position="115"/>
    </location>
</feature>
<evidence type="ECO:0000313" key="2">
    <source>
        <dbReference type="EMBL" id="KOM40578.1"/>
    </source>
</evidence>